<proteinExistence type="predicted"/>
<keyword evidence="2" id="KW-1185">Reference proteome</keyword>
<reference evidence="1" key="1">
    <citation type="submission" date="2020-08" db="EMBL/GenBank/DDBJ databases">
        <title>Multicomponent nature underlies the extraordinary mechanical properties of spider dragline silk.</title>
        <authorList>
            <person name="Kono N."/>
            <person name="Nakamura H."/>
            <person name="Mori M."/>
            <person name="Yoshida Y."/>
            <person name="Ohtoshi R."/>
            <person name="Malay A.D."/>
            <person name="Moran D.A.P."/>
            <person name="Tomita M."/>
            <person name="Numata K."/>
            <person name="Arakawa K."/>
        </authorList>
    </citation>
    <scope>NUCLEOTIDE SEQUENCE</scope>
</reference>
<comment type="caution">
    <text evidence="1">The sequence shown here is derived from an EMBL/GenBank/DDBJ whole genome shotgun (WGS) entry which is preliminary data.</text>
</comment>
<name>A0A8X6NQ03_NEPPI</name>
<sequence length="36" mass="4249">MPPTSVPRRINRYRRTLRAPRRLNLLSSNMVELKVG</sequence>
<protein>
    <submittedName>
        <fullName evidence="1">Uncharacterized protein</fullName>
    </submittedName>
</protein>
<feature type="non-terminal residue" evidence="1">
    <location>
        <position position="36"/>
    </location>
</feature>
<dbReference type="Proteomes" id="UP000887013">
    <property type="component" value="Unassembled WGS sequence"/>
</dbReference>
<accession>A0A8X6NQ03</accession>
<dbReference type="AlphaFoldDB" id="A0A8X6NQ03"/>
<dbReference type="EMBL" id="BMAW01106689">
    <property type="protein sequence ID" value="GFT25635.1"/>
    <property type="molecule type" value="Genomic_DNA"/>
</dbReference>
<gene>
    <name evidence="1" type="ORF">NPIL_697581</name>
</gene>
<evidence type="ECO:0000313" key="1">
    <source>
        <dbReference type="EMBL" id="GFT25635.1"/>
    </source>
</evidence>
<evidence type="ECO:0000313" key="2">
    <source>
        <dbReference type="Proteomes" id="UP000887013"/>
    </source>
</evidence>
<organism evidence="1 2">
    <name type="scientific">Nephila pilipes</name>
    <name type="common">Giant wood spider</name>
    <name type="synonym">Nephila maculata</name>
    <dbReference type="NCBI Taxonomy" id="299642"/>
    <lineage>
        <taxon>Eukaryota</taxon>
        <taxon>Metazoa</taxon>
        <taxon>Ecdysozoa</taxon>
        <taxon>Arthropoda</taxon>
        <taxon>Chelicerata</taxon>
        <taxon>Arachnida</taxon>
        <taxon>Araneae</taxon>
        <taxon>Araneomorphae</taxon>
        <taxon>Entelegynae</taxon>
        <taxon>Araneoidea</taxon>
        <taxon>Nephilidae</taxon>
        <taxon>Nephila</taxon>
    </lineage>
</organism>